<comment type="subcellular location">
    <subcellularLocation>
        <location evidence="1">Cytoplasm</location>
    </subcellularLocation>
</comment>
<dbReference type="PANTHER" id="PTHR33164">
    <property type="entry name" value="TRANSCRIPTIONAL REGULATOR, MARR FAMILY"/>
    <property type="match status" value="1"/>
</dbReference>
<evidence type="ECO:0000256" key="4">
    <source>
        <dbReference type="ARBA" id="ARBA00023125"/>
    </source>
</evidence>
<evidence type="ECO:0000313" key="7">
    <source>
        <dbReference type="EMBL" id="SKA64207.1"/>
    </source>
</evidence>
<dbReference type="SMART" id="SM00347">
    <property type="entry name" value="HTH_MARR"/>
    <property type="match status" value="1"/>
</dbReference>
<dbReference type="Gene3D" id="1.10.10.10">
    <property type="entry name" value="Winged helix-like DNA-binding domain superfamily/Winged helix DNA-binding domain"/>
    <property type="match status" value="1"/>
</dbReference>
<gene>
    <name evidence="7" type="ORF">SAMN02745111_00924</name>
</gene>
<dbReference type="InterPro" id="IPR036390">
    <property type="entry name" value="WH_DNA-bd_sf"/>
</dbReference>
<dbReference type="FunFam" id="1.10.10.10:FF:000163">
    <property type="entry name" value="MarR family transcriptional regulator"/>
    <property type="match status" value="1"/>
</dbReference>
<protein>
    <submittedName>
        <fullName evidence="7">MarR family protein</fullName>
    </submittedName>
</protein>
<dbReference type="EMBL" id="FUXZ01000005">
    <property type="protein sequence ID" value="SKA64207.1"/>
    <property type="molecule type" value="Genomic_DNA"/>
</dbReference>
<keyword evidence="8" id="KW-1185">Reference proteome</keyword>
<evidence type="ECO:0000256" key="2">
    <source>
        <dbReference type="ARBA" id="ARBA00022490"/>
    </source>
</evidence>
<dbReference type="InterPro" id="IPR055166">
    <property type="entry name" value="Transc_reg_Sar_Rot_HTH"/>
</dbReference>
<accession>A0A1T4VGY7</accession>
<dbReference type="STRING" id="39495.SAMN02745111_00924"/>
<dbReference type="InterPro" id="IPR000835">
    <property type="entry name" value="HTH_MarR-typ"/>
</dbReference>
<dbReference type="GO" id="GO:0003700">
    <property type="term" value="F:DNA-binding transcription factor activity"/>
    <property type="evidence" value="ECO:0007669"/>
    <property type="project" value="InterPro"/>
</dbReference>
<dbReference type="OrthoDB" id="9806864at2"/>
<name>A0A1T4VGY7_9FIRM</name>
<dbReference type="PRINTS" id="PR00598">
    <property type="entry name" value="HTHMARR"/>
</dbReference>
<dbReference type="SUPFAM" id="SSF46785">
    <property type="entry name" value="Winged helix' DNA-binding domain"/>
    <property type="match status" value="1"/>
</dbReference>
<dbReference type="AlphaFoldDB" id="A0A1T4VGY7"/>
<dbReference type="GO" id="GO:0006950">
    <property type="term" value="P:response to stress"/>
    <property type="evidence" value="ECO:0007669"/>
    <property type="project" value="TreeGrafter"/>
</dbReference>
<evidence type="ECO:0000313" key="8">
    <source>
        <dbReference type="Proteomes" id="UP000190814"/>
    </source>
</evidence>
<dbReference type="GO" id="GO:0003677">
    <property type="term" value="F:DNA binding"/>
    <property type="evidence" value="ECO:0007669"/>
    <property type="project" value="UniProtKB-KW"/>
</dbReference>
<feature type="domain" description="HTH marR-type" evidence="6">
    <location>
        <begin position="15"/>
        <end position="145"/>
    </location>
</feature>
<evidence type="ECO:0000256" key="5">
    <source>
        <dbReference type="ARBA" id="ARBA00023163"/>
    </source>
</evidence>
<proteinExistence type="predicted"/>
<reference evidence="7 8" key="1">
    <citation type="submission" date="2017-02" db="EMBL/GenBank/DDBJ databases">
        <authorList>
            <person name="Peterson S.W."/>
        </authorList>
    </citation>
    <scope>NUCLEOTIDE SEQUENCE [LARGE SCALE GENOMIC DNA]</scope>
    <source>
        <strain evidence="7 8">ATCC 35992</strain>
    </source>
</reference>
<keyword evidence="2" id="KW-0963">Cytoplasm</keyword>
<dbReference type="RefSeq" id="WP_078765801.1">
    <property type="nucleotide sequence ID" value="NZ_FUXZ01000005.1"/>
</dbReference>
<organism evidence="7 8">
    <name type="scientific">Eubacterium uniforme</name>
    <dbReference type="NCBI Taxonomy" id="39495"/>
    <lineage>
        <taxon>Bacteria</taxon>
        <taxon>Bacillati</taxon>
        <taxon>Bacillota</taxon>
        <taxon>Clostridia</taxon>
        <taxon>Eubacteriales</taxon>
        <taxon>Eubacteriaceae</taxon>
        <taxon>Eubacterium</taxon>
    </lineage>
</organism>
<dbReference type="Proteomes" id="UP000190814">
    <property type="component" value="Unassembled WGS sequence"/>
</dbReference>
<evidence type="ECO:0000256" key="1">
    <source>
        <dbReference type="ARBA" id="ARBA00004496"/>
    </source>
</evidence>
<dbReference type="PROSITE" id="PS50995">
    <property type="entry name" value="HTH_MARR_2"/>
    <property type="match status" value="1"/>
</dbReference>
<sequence length="153" mass="17783">MKKENETKYDALKLSNQVCFPLYACSKELVRQYGPFLKELNLTYTQYIVMMVLWENEEVTSRELAKLLHLDYGTLTPVLKKLDQMGYLIRERSAEDERILIIKLTSEGRDIKDKAVSVPIAMANCMGLSLKEYETLYKLTYKALSNMEHNSNN</sequence>
<dbReference type="PANTHER" id="PTHR33164:SF5">
    <property type="entry name" value="ORGANIC HYDROPEROXIDE RESISTANCE TRANSCRIPTIONAL REGULATOR"/>
    <property type="match status" value="1"/>
</dbReference>
<evidence type="ECO:0000259" key="6">
    <source>
        <dbReference type="PROSITE" id="PS50995"/>
    </source>
</evidence>
<keyword evidence="5" id="KW-0804">Transcription</keyword>
<keyword evidence="3" id="KW-0805">Transcription regulation</keyword>
<dbReference type="GO" id="GO:0005737">
    <property type="term" value="C:cytoplasm"/>
    <property type="evidence" value="ECO:0007669"/>
    <property type="project" value="UniProtKB-SubCell"/>
</dbReference>
<dbReference type="InterPro" id="IPR039422">
    <property type="entry name" value="MarR/SlyA-like"/>
</dbReference>
<dbReference type="Pfam" id="PF22381">
    <property type="entry name" value="Staph_reg_Sar_Rot"/>
    <property type="match status" value="1"/>
</dbReference>
<keyword evidence="4" id="KW-0238">DNA-binding</keyword>
<evidence type="ECO:0000256" key="3">
    <source>
        <dbReference type="ARBA" id="ARBA00023015"/>
    </source>
</evidence>
<dbReference type="InterPro" id="IPR036388">
    <property type="entry name" value="WH-like_DNA-bd_sf"/>
</dbReference>